<evidence type="ECO:0000259" key="12">
    <source>
        <dbReference type="PROSITE" id="PS50245"/>
    </source>
</evidence>
<feature type="domain" description="CAP-Gly" evidence="12">
    <location>
        <begin position="27"/>
        <end position="71"/>
    </location>
</feature>
<dbReference type="Gene3D" id="3.10.20.90">
    <property type="entry name" value="Phosphatidylinositol 3-kinase Catalytic Subunit, Chain A, domain 1"/>
    <property type="match status" value="1"/>
</dbReference>
<dbReference type="CDD" id="cd17044">
    <property type="entry name" value="Ubl_TBCE"/>
    <property type="match status" value="1"/>
</dbReference>
<dbReference type="Gene3D" id="2.30.30.190">
    <property type="entry name" value="CAP Gly-rich-like domain"/>
    <property type="match status" value="1"/>
</dbReference>
<evidence type="ECO:0000256" key="3">
    <source>
        <dbReference type="ARBA" id="ARBA00015004"/>
    </source>
</evidence>
<evidence type="ECO:0000256" key="6">
    <source>
        <dbReference type="ARBA" id="ARBA00022737"/>
    </source>
</evidence>
<evidence type="ECO:0000256" key="11">
    <source>
        <dbReference type="ARBA" id="ARBA00058684"/>
    </source>
</evidence>
<evidence type="ECO:0000256" key="7">
    <source>
        <dbReference type="ARBA" id="ARBA00023186"/>
    </source>
</evidence>
<dbReference type="SMART" id="SM01052">
    <property type="entry name" value="CAP_GLY"/>
    <property type="match status" value="1"/>
</dbReference>
<dbReference type="FunFam" id="3.80.10.10:FF:001017">
    <property type="entry name" value="Tubulin-specific chaperone E"/>
    <property type="match status" value="1"/>
</dbReference>
<sequence>MTEVLPSDPIGRHIICDGEYATVRYVGEVPPTPGIWLGVEWYNPLRGKHDGSYEGSIYFTCSHPTGGSFIRPKKANFGVSFLTAVTKRYGPGCDWNEAMVIGKKTVELVGFESVQEKQSQLNALLDISIRECMVGDVGQKGELKTNCPNISTLNLSKNLLSSWENVADIALQLEKLKTLDLSENKLSLPSNPSSLASSFTNLVVLSLNRTGIIWNEVLQSAVMWPALEELHLASNNITCLERPINCLQCLTLLDISKNHINDGNQLHAISDLPRRILPQERKGAELDYRKIFGNEWLKSGGNQNSDMNNPSMEFLIEHPRYSELLEKYGALDDAEIKQPQPFALKNQLLTLTIMCPDIPEQKPIKKKLPDSMTVQKVKGLLYRLIKVPGSELKLSYESSKMEGKEIQLENDLKSLQFYSLENGDCVLVRW</sequence>
<keyword evidence="5" id="KW-0433">Leucine-rich repeat</keyword>
<dbReference type="AlphaFoldDB" id="A0A8J6K8T3"/>
<evidence type="ECO:0000256" key="4">
    <source>
        <dbReference type="ARBA" id="ARBA00022490"/>
    </source>
</evidence>
<dbReference type="SUPFAM" id="SSF54236">
    <property type="entry name" value="Ubiquitin-like"/>
    <property type="match status" value="1"/>
</dbReference>
<dbReference type="InterPro" id="IPR032675">
    <property type="entry name" value="LRR_dom_sf"/>
</dbReference>
<name>A0A8J6K8T3_ELECQ</name>
<dbReference type="InterPro" id="IPR044079">
    <property type="entry name" value="Ubl_TBCE"/>
</dbReference>
<dbReference type="FunFam" id="2.30.30.190:FF:000008">
    <property type="entry name" value="Tubulin-specific chaperone E"/>
    <property type="match status" value="1"/>
</dbReference>
<keyword evidence="14" id="KW-1185">Reference proteome</keyword>
<evidence type="ECO:0000256" key="2">
    <source>
        <dbReference type="ARBA" id="ARBA00006286"/>
    </source>
</evidence>
<comment type="caution">
    <text evidence="13">The sequence shown here is derived from an EMBL/GenBank/DDBJ whole genome shotgun (WGS) entry which is preliminary data.</text>
</comment>
<dbReference type="PANTHER" id="PTHR15454:SF56">
    <property type="entry name" value="PROTEIN PHOSPHATASE 1 REGULATORY SUBUNIT 7-RELATED"/>
    <property type="match status" value="1"/>
</dbReference>
<dbReference type="SUPFAM" id="SSF74924">
    <property type="entry name" value="Cap-Gly domain"/>
    <property type="match status" value="1"/>
</dbReference>
<dbReference type="Pfam" id="PF01302">
    <property type="entry name" value="CAP_GLY"/>
    <property type="match status" value="1"/>
</dbReference>
<reference evidence="13" key="1">
    <citation type="thesis" date="2020" institute="ProQuest LLC" country="789 East Eisenhower Parkway, Ann Arbor, MI, USA">
        <title>Comparative Genomics and Chromosome Evolution.</title>
        <authorList>
            <person name="Mudd A.B."/>
        </authorList>
    </citation>
    <scope>NUCLEOTIDE SEQUENCE</scope>
    <source>
        <strain evidence="13">HN-11 Male</strain>
        <tissue evidence="13">Kidney and liver</tissue>
    </source>
</reference>
<dbReference type="PROSITE" id="PS51450">
    <property type="entry name" value="LRR"/>
    <property type="match status" value="2"/>
</dbReference>
<dbReference type="EMBL" id="WNTK01000005">
    <property type="protein sequence ID" value="KAG9484057.1"/>
    <property type="molecule type" value="Genomic_DNA"/>
</dbReference>
<dbReference type="PANTHER" id="PTHR15454">
    <property type="entry name" value="NISCHARIN RELATED"/>
    <property type="match status" value="1"/>
</dbReference>
<keyword evidence="4" id="KW-0963">Cytoplasm</keyword>
<evidence type="ECO:0000256" key="10">
    <source>
        <dbReference type="ARBA" id="ARBA00030180"/>
    </source>
</evidence>
<proteinExistence type="inferred from homology"/>
<dbReference type="Gene3D" id="3.80.10.10">
    <property type="entry name" value="Ribonuclease Inhibitor"/>
    <property type="match status" value="2"/>
</dbReference>
<comment type="similarity">
    <text evidence="2">Belongs to the TBCE family.</text>
</comment>
<evidence type="ECO:0000256" key="5">
    <source>
        <dbReference type="ARBA" id="ARBA00022614"/>
    </source>
</evidence>
<evidence type="ECO:0000256" key="9">
    <source>
        <dbReference type="ARBA" id="ARBA00026055"/>
    </source>
</evidence>
<keyword evidence="8" id="KW-0206">Cytoskeleton</keyword>
<dbReference type="InterPro" id="IPR001611">
    <property type="entry name" value="Leu-rich_rpt"/>
</dbReference>
<dbReference type="SUPFAM" id="SSF52058">
    <property type="entry name" value="L domain-like"/>
    <property type="match status" value="1"/>
</dbReference>
<dbReference type="GO" id="GO:0005856">
    <property type="term" value="C:cytoskeleton"/>
    <property type="evidence" value="ECO:0007669"/>
    <property type="project" value="UniProtKB-SubCell"/>
</dbReference>
<comment type="subunit">
    <text evidence="9">Supercomplex made of cofactors A to E. Cofactors A and D function by capturing and stabilizing tubulin in a quasi-native conformation. Cofactor E binds to the cofactor D-tubulin complex; interaction with cofactor C then causes the release of tubulin polypeptides that are committed to the native state.</text>
</comment>
<keyword evidence="7" id="KW-0143">Chaperone</keyword>
<dbReference type="InterPro" id="IPR000938">
    <property type="entry name" value="CAP-Gly_domain"/>
</dbReference>
<evidence type="ECO:0000313" key="14">
    <source>
        <dbReference type="Proteomes" id="UP000770717"/>
    </source>
</evidence>
<organism evidence="13 14">
    <name type="scientific">Eleutherodactylus coqui</name>
    <name type="common">Puerto Rican coqui</name>
    <dbReference type="NCBI Taxonomy" id="57060"/>
    <lineage>
        <taxon>Eukaryota</taxon>
        <taxon>Metazoa</taxon>
        <taxon>Chordata</taxon>
        <taxon>Craniata</taxon>
        <taxon>Vertebrata</taxon>
        <taxon>Euteleostomi</taxon>
        <taxon>Amphibia</taxon>
        <taxon>Batrachia</taxon>
        <taxon>Anura</taxon>
        <taxon>Neobatrachia</taxon>
        <taxon>Hyloidea</taxon>
        <taxon>Eleutherodactylidae</taxon>
        <taxon>Eleutherodactylinae</taxon>
        <taxon>Eleutherodactylus</taxon>
        <taxon>Eleutherodactylus</taxon>
    </lineage>
</organism>
<dbReference type="PROSITE" id="PS00845">
    <property type="entry name" value="CAP_GLY_1"/>
    <property type="match status" value="1"/>
</dbReference>
<dbReference type="OrthoDB" id="5273213at2759"/>
<comment type="function">
    <text evidence="11">Tubulin-folding protein; involved in the second step of the tubulin folding pathway.</text>
</comment>
<dbReference type="InterPro" id="IPR029071">
    <property type="entry name" value="Ubiquitin-like_domsf"/>
</dbReference>
<dbReference type="Pfam" id="PF14560">
    <property type="entry name" value="Ubiquitin_2"/>
    <property type="match status" value="1"/>
</dbReference>
<dbReference type="PROSITE" id="PS50245">
    <property type="entry name" value="CAP_GLY_2"/>
    <property type="match status" value="1"/>
</dbReference>
<accession>A0A8J6K8T3</accession>
<dbReference type="FunFam" id="3.10.20.90:FF:000173">
    <property type="entry name" value="Tubulin-specific chaperone E"/>
    <property type="match status" value="1"/>
</dbReference>
<keyword evidence="6" id="KW-0677">Repeat</keyword>
<evidence type="ECO:0000256" key="1">
    <source>
        <dbReference type="ARBA" id="ARBA00004245"/>
    </source>
</evidence>
<evidence type="ECO:0000256" key="8">
    <source>
        <dbReference type="ARBA" id="ARBA00023212"/>
    </source>
</evidence>
<gene>
    <name evidence="13" type="ORF">GDO78_009778</name>
</gene>
<protein>
    <recommendedName>
        <fullName evidence="3">Tubulin-specific chaperone E</fullName>
    </recommendedName>
    <alternativeName>
        <fullName evidence="10">Tubulin-folding cofactor E</fullName>
    </alternativeName>
</protein>
<comment type="subcellular location">
    <subcellularLocation>
        <location evidence="1">Cytoplasm</location>
        <location evidence="1">Cytoskeleton</location>
    </subcellularLocation>
</comment>
<dbReference type="InterPro" id="IPR000626">
    <property type="entry name" value="Ubiquitin-like_dom"/>
</dbReference>
<dbReference type="GO" id="GO:0005737">
    <property type="term" value="C:cytoplasm"/>
    <property type="evidence" value="ECO:0007669"/>
    <property type="project" value="TreeGrafter"/>
</dbReference>
<evidence type="ECO:0000313" key="13">
    <source>
        <dbReference type="EMBL" id="KAG9484057.1"/>
    </source>
</evidence>
<dbReference type="InterPro" id="IPR036859">
    <property type="entry name" value="CAP-Gly_dom_sf"/>
</dbReference>
<dbReference type="Proteomes" id="UP000770717">
    <property type="component" value="Unassembled WGS sequence"/>
</dbReference>